<feature type="transmembrane region" description="Helical" evidence="7">
    <location>
        <begin position="158"/>
        <end position="179"/>
    </location>
</feature>
<comment type="similarity">
    <text evidence="2">Belongs to the peptidase S54 family.</text>
</comment>
<evidence type="ECO:0000256" key="2">
    <source>
        <dbReference type="ARBA" id="ARBA00009045"/>
    </source>
</evidence>
<keyword evidence="3 7" id="KW-0812">Transmembrane</keyword>
<protein>
    <submittedName>
        <fullName evidence="9">Rhomboid family intramembrane serine protease</fullName>
    </submittedName>
</protein>
<dbReference type="InterPro" id="IPR050925">
    <property type="entry name" value="Rhomboid_protease_S54"/>
</dbReference>
<dbReference type="PANTHER" id="PTHR43731:SF14">
    <property type="entry name" value="PRESENILIN-ASSOCIATED RHOMBOID-LIKE PROTEIN, MITOCHONDRIAL"/>
    <property type="match status" value="1"/>
</dbReference>
<evidence type="ECO:0000256" key="4">
    <source>
        <dbReference type="ARBA" id="ARBA00022801"/>
    </source>
</evidence>
<dbReference type="AlphaFoldDB" id="A0A4R4E160"/>
<dbReference type="EMBL" id="SKFH01000011">
    <property type="protein sequence ID" value="TCZ72162.1"/>
    <property type="molecule type" value="Genomic_DNA"/>
</dbReference>
<gene>
    <name evidence="9" type="ORF">E0486_08710</name>
</gene>
<dbReference type="Gene3D" id="1.20.1540.10">
    <property type="entry name" value="Rhomboid-like"/>
    <property type="match status" value="1"/>
</dbReference>
<name>A0A4R4E160_9BACT</name>
<keyword evidence="9" id="KW-0645">Protease</keyword>
<feature type="transmembrane region" description="Helical" evidence="7">
    <location>
        <begin position="128"/>
        <end position="146"/>
    </location>
</feature>
<evidence type="ECO:0000313" key="10">
    <source>
        <dbReference type="Proteomes" id="UP000295164"/>
    </source>
</evidence>
<evidence type="ECO:0000256" key="1">
    <source>
        <dbReference type="ARBA" id="ARBA00004141"/>
    </source>
</evidence>
<dbReference type="SMART" id="SM01160">
    <property type="entry name" value="DUF1751"/>
    <property type="match status" value="1"/>
</dbReference>
<dbReference type="GO" id="GO:0016020">
    <property type="term" value="C:membrane"/>
    <property type="evidence" value="ECO:0007669"/>
    <property type="project" value="UniProtKB-SubCell"/>
</dbReference>
<dbReference type="GO" id="GO:0004252">
    <property type="term" value="F:serine-type endopeptidase activity"/>
    <property type="evidence" value="ECO:0007669"/>
    <property type="project" value="InterPro"/>
</dbReference>
<comment type="caution">
    <text evidence="9">The sequence shown here is derived from an EMBL/GenBank/DDBJ whole genome shotgun (WGS) entry which is preliminary data.</text>
</comment>
<evidence type="ECO:0000259" key="8">
    <source>
        <dbReference type="Pfam" id="PF01694"/>
    </source>
</evidence>
<accession>A0A4R4E160</accession>
<dbReference type="Pfam" id="PF01694">
    <property type="entry name" value="Rhomboid"/>
    <property type="match status" value="1"/>
</dbReference>
<feature type="transmembrane region" description="Helical" evidence="7">
    <location>
        <begin position="74"/>
        <end position="91"/>
    </location>
</feature>
<dbReference type="InterPro" id="IPR035952">
    <property type="entry name" value="Rhomboid-like_sf"/>
</dbReference>
<dbReference type="PANTHER" id="PTHR43731">
    <property type="entry name" value="RHOMBOID PROTEASE"/>
    <property type="match status" value="1"/>
</dbReference>
<evidence type="ECO:0000256" key="7">
    <source>
        <dbReference type="SAM" id="Phobius"/>
    </source>
</evidence>
<evidence type="ECO:0000313" key="9">
    <source>
        <dbReference type="EMBL" id="TCZ72162.1"/>
    </source>
</evidence>
<dbReference type="GO" id="GO:0006508">
    <property type="term" value="P:proteolysis"/>
    <property type="evidence" value="ECO:0007669"/>
    <property type="project" value="UniProtKB-KW"/>
</dbReference>
<keyword evidence="4" id="KW-0378">Hydrolase</keyword>
<evidence type="ECO:0000256" key="6">
    <source>
        <dbReference type="ARBA" id="ARBA00023136"/>
    </source>
</evidence>
<keyword evidence="10" id="KW-1185">Reference proteome</keyword>
<dbReference type="Proteomes" id="UP000295164">
    <property type="component" value="Unassembled WGS sequence"/>
</dbReference>
<feature type="transmembrane region" description="Helical" evidence="7">
    <location>
        <begin position="103"/>
        <end position="122"/>
    </location>
</feature>
<proteinExistence type="inferred from homology"/>
<feature type="transmembrane region" description="Helical" evidence="7">
    <location>
        <begin position="185"/>
        <end position="205"/>
    </location>
</feature>
<dbReference type="InterPro" id="IPR022764">
    <property type="entry name" value="Peptidase_S54_rhomboid_dom"/>
</dbReference>
<feature type="domain" description="Peptidase S54 rhomboid" evidence="8">
    <location>
        <begin position="60"/>
        <end position="204"/>
    </location>
</feature>
<dbReference type="RefSeq" id="WP_131851776.1">
    <property type="nucleotide sequence ID" value="NZ_SKFH01000011.1"/>
</dbReference>
<sequence>MSRFEYYRPNQMPPVVRGLLITNAVVFLLQQLGDSYGRTAPIPFSLTGKLALFPFGAGFEVYQLVTHMFTHWDFGHILFNMFALWTFGKMLEMVWGPKRFLNFYLLCGLGAAIIHLVVQYVQGNGVPAIGASGAVMGVFAACAYLFPNTEMHIMFIPIPVKLKWIAAGYIAIDLFGGFSPSAGDGIAHFAHLGGALTGFIIVLIWQKTNRRRLY</sequence>
<feature type="transmembrane region" description="Helical" evidence="7">
    <location>
        <begin position="12"/>
        <end position="30"/>
    </location>
</feature>
<keyword evidence="6 7" id="KW-0472">Membrane</keyword>
<evidence type="ECO:0000256" key="5">
    <source>
        <dbReference type="ARBA" id="ARBA00022989"/>
    </source>
</evidence>
<dbReference type="OrthoDB" id="9807874at2"/>
<dbReference type="SUPFAM" id="SSF144091">
    <property type="entry name" value="Rhomboid-like"/>
    <property type="match status" value="1"/>
</dbReference>
<organism evidence="9 10">
    <name type="scientific">Flaviaesturariibacter aridisoli</name>
    <dbReference type="NCBI Taxonomy" id="2545761"/>
    <lineage>
        <taxon>Bacteria</taxon>
        <taxon>Pseudomonadati</taxon>
        <taxon>Bacteroidota</taxon>
        <taxon>Chitinophagia</taxon>
        <taxon>Chitinophagales</taxon>
        <taxon>Chitinophagaceae</taxon>
        <taxon>Flaviaestuariibacter</taxon>
    </lineage>
</organism>
<keyword evidence="5 7" id="KW-1133">Transmembrane helix</keyword>
<evidence type="ECO:0000256" key="3">
    <source>
        <dbReference type="ARBA" id="ARBA00022692"/>
    </source>
</evidence>
<reference evidence="9 10" key="1">
    <citation type="submission" date="2019-03" db="EMBL/GenBank/DDBJ databases">
        <authorList>
            <person name="Kim M.K.M."/>
        </authorList>
    </citation>
    <scope>NUCLEOTIDE SEQUENCE [LARGE SCALE GENOMIC DNA]</scope>
    <source>
        <strain evidence="9 10">17J68-15</strain>
    </source>
</reference>
<comment type="subcellular location">
    <subcellularLocation>
        <location evidence="1">Membrane</location>
        <topology evidence="1">Multi-pass membrane protein</topology>
    </subcellularLocation>
</comment>